<keyword evidence="16" id="KW-1015">Disulfide bond</keyword>
<dbReference type="SUPFAM" id="SSF47090">
    <property type="entry name" value="PGBD-like"/>
    <property type="match status" value="1"/>
</dbReference>
<reference evidence="19 20" key="1">
    <citation type="journal article" date="2018" name="Sci. Rep.">
        <title>Comparative analysis of the Pocillopora damicornis genome highlights role of immune system in coral evolution.</title>
        <authorList>
            <person name="Cunning R."/>
            <person name="Bay R.A."/>
            <person name="Gillette P."/>
            <person name="Baker A.C."/>
            <person name="Traylor-Knowles N."/>
        </authorList>
    </citation>
    <scope>NUCLEOTIDE SEQUENCE [LARGE SCALE GENOMIC DNA]</scope>
    <source>
        <strain evidence="19">RSMAS</strain>
        <tissue evidence="19">Whole animal</tissue>
    </source>
</reference>
<dbReference type="AlphaFoldDB" id="A0A3M6V0B5"/>
<keyword evidence="10 14" id="KW-0106">Calcium</keyword>
<dbReference type="GO" id="GO:0030198">
    <property type="term" value="P:extracellular matrix organization"/>
    <property type="evidence" value="ECO:0007669"/>
    <property type="project" value="TreeGrafter"/>
</dbReference>
<dbReference type="SMART" id="SM00254">
    <property type="entry name" value="ShKT"/>
    <property type="match status" value="1"/>
</dbReference>
<feature type="binding site" evidence="14">
    <location>
        <position position="198"/>
    </location>
    <ligand>
        <name>Ca(2+)</name>
        <dbReference type="ChEBI" id="CHEBI:29108"/>
        <label>1</label>
    </ligand>
</feature>
<dbReference type="InterPro" id="IPR006026">
    <property type="entry name" value="Peptidase_Metallo"/>
</dbReference>
<evidence type="ECO:0000256" key="6">
    <source>
        <dbReference type="ARBA" id="ARBA00022723"/>
    </source>
</evidence>
<keyword evidence="7 17" id="KW-0732">Signal</keyword>
<feature type="active site" evidence="13">
    <location>
        <position position="217"/>
    </location>
</feature>
<evidence type="ECO:0000313" key="19">
    <source>
        <dbReference type="EMBL" id="RMX59317.1"/>
    </source>
</evidence>
<keyword evidence="20" id="KW-1185">Reference proteome</keyword>
<feature type="binding site" evidence="14">
    <location>
        <position position="176"/>
    </location>
    <ligand>
        <name>Ca(2+)</name>
        <dbReference type="ChEBI" id="CHEBI:29108"/>
        <label>3</label>
    </ligand>
</feature>
<feature type="binding site" evidence="14">
    <location>
        <position position="116"/>
    </location>
    <ligand>
        <name>Ca(2+)</name>
        <dbReference type="ChEBI" id="CHEBI:29108"/>
        <label>1</label>
    </ligand>
</feature>
<keyword evidence="3" id="KW-0964">Secreted</keyword>
<sequence length="294" mass="33476">MVMLGVLLPALFVTFVAVSASHEEEAYKYLRAYHYISPTRSGNYDFNIAIRNFQHFMGLPVTGNVDGATIKMMRKPRCGVADVEDGAFKTRRRRYSVFGSKWSKTHLTYYLQHGQDLPRSTQNRVIERALQYWSEVSPLTFSRVGHPSQADLKMSFGPRTHEGTSEENTCRYPFDGEGGVLAHAFAPSDGRLHFDEEETFTDLSEQGTNLLYVAVHEIGHNLGLRHSSVRDAVMYPAYLGYKPDLKLHSDDISGIQSLYALCADKRDDCANYQDRCNEIKNYMREHCRATCNFC</sequence>
<dbReference type="OrthoDB" id="5985352at2759"/>
<feature type="binding site" evidence="14">
    <location>
        <position position="220"/>
    </location>
    <ligand>
        <name>Zn(2+)</name>
        <dbReference type="ChEBI" id="CHEBI:29105"/>
        <label>2</label>
        <note>catalytic</note>
    </ligand>
</feature>
<dbReference type="EMBL" id="RCHS01000379">
    <property type="protein sequence ID" value="RMX59317.1"/>
    <property type="molecule type" value="Genomic_DNA"/>
</dbReference>
<proteinExistence type="inferred from homology"/>
<dbReference type="PANTHER" id="PTHR10201">
    <property type="entry name" value="MATRIX METALLOPROTEINASE"/>
    <property type="match status" value="1"/>
</dbReference>
<feature type="binding site" evidence="14">
    <location>
        <position position="183"/>
    </location>
    <ligand>
        <name>Zn(2+)</name>
        <dbReference type="ChEBI" id="CHEBI:29105"/>
        <label>1</label>
    </ligand>
</feature>
<feature type="binding site" evidence="14">
    <location>
        <position position="195"/>
    </location>
    <ligand>
        <name>Ca(2+)</name>
        <dbReference type="ChEBI" id="CHEBI:29108"/>
        <label>3</label>
    </ligand>
</feature>
<feature type="short sequence motif" description="Cysteine switch" evidence="15">
    <location>
        <begin position="76"/>
        <end position="83"/>
    </location>
</feature>
<keyword evidence="12" id="KW-0865">Zymogen</keyword>
<keyword evidence="6 14" id="KW-0479">Metal-binding</keyword>
<feature type="binding site" evidence="14">
    <location>
        <position position="198"/>
    </location>
    <ligand>
        <name>Ca(2+)</name>
        <dbReference type="ChEBI" id="CHEBI:29108"/>
        <label>3</label>
    </ligand>
</feature>
<feature type="binding site" evidence="14">
    <location>
        <position position="226"/>
    </location>
    <ligand>
        <name>Zn(2+)</name>
        <dbReference type="ChEBI" id="CHEBI:29105"/>
        <label>2</label>
        <note>catalytic</note>
    </ligand>
</feature>
<feature type="binding site" evidence="14">
    <location>
        <position position="151"/>
    </location>
    <ligand>
        <name>Ca(2+)</name>
        <dbReference type="ChEBI" id="CHEBI:29108"/>
        <label>2</label>
    </ligand>
</feature>
<evidence type="ECO:0000256" key="10">
    <source>
        <dbReference type="ARBA" id="ARBA00022837"/>
    </source>
</evidence>
<dbReference type="PRINTS" id="PR00138">
    <property type="entry name" value="MATRIXIN"/>
</dbReference>
<feature type="signal peptide" evidence="17">
    <location>
        <begin position="1"/>
        <end position="20"/>
    </location>
</feature>
<accession>A0A3M6V0B5</accession>
<dbReference type="Pfam" id="PF00413">
    <property type="entry name" value="Peptidase_M10"/>
    <property type="match status" value="1"/>
</dbReference>
<dbReference type="SMART" id="SM00235">
    <property type="entry name" value="ZnMc"/>
    <property type="match status" value="1"/>
</dbReference>
<feature type="chain" id="PRO_5018048864" description="ShKT domain-containing protein" evidence="17">
    <location>
        <begin position="21"/>
        <end position="294"/>
    </location>
</feature>
<comment type="cofactor">
    <cofactor evidence="14">
        <name>Zn(2+)</name>
        <dbReference type="ChEBI" id="CHEBI:29105"/>
    </cofactor>
    <text evidence="14">Binds 2 Zn(2+) ions per subunit.</text>
</comment>
<evidence type="ECO:0000256" key="1">
    <source>
        <dbReference type="ARBA" id="ARBA00004613"/>
    </source>
</evidence>
<comment type="subcellular location">
    <subcellularLocation>
        <location evidence="1">Secreted</location>
    </subcellularLocation>
</comment>
<evidence type="ECO:0000256" key="16">
    <source>
        <dbReference type="PROSITE-ProRule" id="PRU01005"/>
    </source>
</evidence>
<evidence type="ECO:0000256" key="14">
    <source>
        <dbReference type="PIRSR" id="PIRSR621190-2"/>
    </source>
</evidence>
<gene>
    <name evidence="19" type="ORF">pdam_00011910</name>
</gene>
<feature type="binding site" evidence="14">
    <location>
        <position position="175"/>
    </location>
    <ligand>
        <name>Ca(2+)</name>
        <dbReference type="ChEBI" id="CHEBI:29108"/>
        <label>3</label>
    </ligand>
</feature>
<feature type="binding site" evidence="14">
    <location>
        <position position="234"/>
    </location>
    <ligand>
        <name>Zn(2+)</name>
        <dbReference type="ChEBI" id="CHEBI:29105"/>
        <label>2</label>
        <note>catalytic</note>
    </ligand>
</feature>
<evidence type="ECO:0000256" key="7">
    <source>
        <dbReference type="ARBA" id="ARBA00022729"/>
    </source>
</evidence>
<dbReference type="Gene3D" id="3.40.390.10">
    <property type="entry name" value="Collagenase (Catalytic Domain)"/>
    <property type="match status" value="1"/>
</dbReference>
<keyword evidence="8" id="KW-0378">Hydrolase</keyword>
<evidence type="ECO:0000256" key="3">
    <source>
        <dbReference type="ARBA" id="ARBA00022525"/>
    </source>
</evidence>
<name>A0A3M6V0B5_POCDA</name>
<evidence type="ECO:0000256" key="5">
    <source>
        <dbReference type="ARBA" id="ARBA00022670"/>
    </source>
</evidence>
<keyword evidence="11" id="KW-0482">Metalloprotease</keyword>
<feature type="binding site" evidence="14">
    <location>
        <position position="161"/>
    </location>
    <ligand>
        <name>Zn(2+)</name>
        <dbReference type="ChEBI" id="CHEBI:29105"/>
        <label>1</label>
    </ligand>
</feature>
<dbReference type="STRING" id="46731.A0A3M6V0B5"/>
<feature type="disulfide bond" evidence="16">
    <location>
        <begin position="269"/>
        <end position="287"/>
    </location>
</feature>
<comment type="caution">
    <text evidence="19">The sequence shown here is derived from an EMBL/GenBank/DDBJ whole genome shotgun (WGS) entry which is preliminary data.</text>
</comment>
<dbReference type="Pfam" id="PF01549">
    <property type="entry name" value="ShK"/>
    <property type="match status" value="1"/>
</dbReference>
<comment type="cofactor">
    <cofactor evidence="14">
        <name>Ca(2+)</name>
        <dbReference type="ChEBI" id="CHEBI:29108"/>
    </cofactor>
    <text evidence="14">Can bind about 5 Ca(2+) ions per subunit.</text>
</comment>
<keyword evidence="4" id="KW-0800">Toxin</keyword>
<dbReference type="InterPro" id="IPR024079">
    <property type="entry name" value="MetalloPept_cat_dom_sf"/>
</dbReference>
<dbReference type="InterPro" id="IPR003582">
    <property type="entry name" value="ShKT_dom"/>
</dbReference>
<dbReference type="GO" id="GO:0090729">
    <property type="term" value="F:toxin activity"/>
    <property type="evidence" value="ECO:0007669"/>
    <property type="project" value="UniProtKB-KW"/>
</dbReference>
<evidence type="ECO:0000313" key="20">
    <source>
        <dbReference type="Proteomes" id="UP000275408"/>
    </source>
</evidence>
<keyword evidence="9 14" id="KW-0862">Zinc</keyword>
<dbReference type="GO" id="GO:0005576">
    <property type="term" value="C:extracellular region"/>
    <property type="evidence" value="ECO:0007669"/>
    <property type="project" value="UniProtKB-SubCell"/>
</dbReference>
<comment type="caution">
    <text evidence="16">Lacks conserved residue(s) required for the propagation of feature annotation.</text>
</comment>
<dbReference type="GO" id="GO:0031012">
    <property type="term" value="C:extracellular matrix"/>
    <property type="evidence" value="ECO:0007669"/>
    <property type="project" value="InterPro"/>
</dbReference>
<feature type="domain" description="ShKT" evidence="18">
    <location>
        <begin position="262"/>
        <end position="294"/>
    </location>
</feature>
<feature type="binding site" description="in inhibited form" evidence="14">
    <location>
        <position position="78"/>
    </location>
    <ligand>
        <name>Zn(2+)</name>
        <dbReference type="ChEBI" id="CHEBI:29105"/>
        <label>2</label>
        <note>catalytic</note>
    </ligand>
</feature>
<dbReference type="GO" id="GO:0004222">
    <property type="term" value="F:metalloendopeptidase activity"/>
    <property type="evidence" value="ECO:0007669"/>
    <property type="project" value="InterPro"/>
</dbReference>
<evidence type="ECO:0000256" key="11">
    <source>
        <dbReference type="ARBA" id="ARBA00023049"/>
    </source>
</evidence>
<keyword evidence="5" id="KW-0645">Protease</keyword>
<dbReference type="Pfam" id="PF01471">
    <property type="entry name" value="PG_binding_1"/>
    <property type="match status" value="1"/>
</dbReference>
<evidence type="ECO:0000256" key="9">
    <source>
        <dbReference type="ARBA" id="ARBA00022833"/>
    </source>
</evidence>
<evidence type="ECO:0000256" key="4">
    <source>
        <dbReference type="ARBA" id="ARBA00022656"/>
    </source>
</evidence>
<dbReference type="GO" id="GO:0030574">
    <property type="term" value="P:collagen catabolic process"/>
    <property type="evidence" value="ECO:0007669"/>
    <property type="project" value="TreeGrafter"/>
</dbReference>
<dbReference type="Proteomes" id="UP000275408">
    <property type="component" value="Unassembled WGS sequence"/>
</dbReference>
<dbReference type="PROSITE" id="PS51670">
    <property type="entry name" value="SHKT"/>
    <property type="match status" value="1"/>
</dbReference>
<organism evidence="19 20">
    <name type="scientific">Pocillopora damicornis</name>
    <name type="common">Cauliflower coral</name>
    <name type="synonym">Millepora damicornis</name>
    <dbReference type="NCBI Taxonomy" id="46731"/>
    <lineage>
        <taxon>Eukaryota</taxon>
        <taxon>Metazoa</taxon>
        <taxon>Cnidaria</taxon>
        <taxon>Anthozoa</taxon>
        <taxon>Hexacorallia</taxon>
        <taxon>Scleractinia</taxon>
        <taxon>Astrocoeniina</taxon>
        <taxon>Pocilloporidae</taxon>
        <taxon>Pocillopora</taxon>
    </lineage>
</organism>
<evidence type="ECO:0000256" key="13">
    <source>
        <dbReference type="PIRSR" id="PIRSR621190-1"/>
    </source>
</evidence>
<evidence type="ECO:0000256" key="2">
    <source>
        <dbReference type="ARBA" id="ARBA00010370"/>
    </source>
</evidence>
<comment type="similarity">
    <text evidence="2">Belongs to the peptidase M10A family.</text>
</comment>
<evidence type="ECO:0000259" key="18">
    <source>
        <dbReference type="PROSITE" id="PS51670"/>
    </source>
</evidence>
<dbReference type="SUPFAM" id="SSF55486">
    <property type="entry name" value="Metalloproteases ('zincins'), catalytic domain"/>
    <property type="match status" value="1"/>
</dbReference>
<evidence type="ECO:0000256" key="17">
    <source>
        <dbReference type="SAM" id="SignalP"/>
    </source>
</evidence>
<dbReference type="GO" id="GO:0008270">
    <property type="term" value="F:zinc ion binding"/>
    <property type="evidence" value="ECO:0007669"/>
    <property type="project" value="InterPro"/>
</dbReference>
<dbReference type="CDD" id="cd04278">
    <property type="entry name" value="ZnMc_MMP"/>
    <property type="match status" value="1"/>
</dbReference>
<evidence type="ECO:0000256" key="8">
    <source>
        <dbReference type="ARBA" id="ARBA00022801"/>
    </source>
</evidence>
<evidence type="ECO:0000256" key="12">
    <source>
        <dbReference type="ARBA" id="ARBA00023145"/>
    </source>
</evidence>
<dbReference type="InterPro" id="IPR036365">
    <property type="entry name" value="PGBD-like_sf"/>
</dbReference>
<dbReference type="GO" id="GO:0006508">
    <property type="term" value="P:proteolysis"/>
    <property type="evidence" value="ECO:0007669"/>
    <property type="project" value="UniProtKB-KW"/>
</dbReference>
<dbReference type="InterPro" id="IPR021190">
    <property type="entry name" value="Pept_M10A"/>
</dbReference>
<evidence type="ECO:0000256" key="15">
    <source>
        <dbReference type="PIRSR" id="PIRSR621190-5"/>
    </source>
</evidence>
<dbReference type="FunFam" id="3.40.390.10:FF:000007">
    <property type="entry name" value="Collagenase 3"/>
    <property type="match status" value="1"/>
</dbReference>
<feature type="binding site" evidence="14">
    <location>
        <position position="193"/>
    </location>
    <ligand>
        <name>Zn(2+)</name>
        <dbReference type="ChEBI" id="CHEBI:29105"/>
        <label>1</label>
    </ligand>
</feature>
<protein>
    <recommendedName>
        <fullName evidence="18">ShKT domain-containing protein</fullName>
    </recommendedName>
</protein>
<dbReference type="InterPro" id="IPR002477">
    <property type="entry name" value="Peptidoglycan-bd-like"/>
</dbReference>
<dbReference type="InterPro" id="IPR001818">
    <property type="entry name" value="Pept_M10_metallopeptidase"/>
</dbReference>
<dbReference type="InterPro" id="IPR033739">
    <property type="entry name" value="M10A_MMP"/>
</dbReference>
<feature type="binding site" evidence="14">
    <location>
        <position position="216"/>
    </location>
    <ligand>
        <name>Zn(2+)</name>
        <dbReference type="ChEBI" id="CHEBI:29105"/>
        <label>2</label>
        <note>catalytic</note>
    </ligand>
</feature>
<dbReference type="PANTHER" id="PTHR10201:SF291">
    <property type="entry name" value="MATRIX METALLOPROTEINASE 1, ISOFORM C-RELATED"/>
    <property type="match status" value="1"/>
</dbReference>